<dbReference type="Pfam" id="PF01297">
    <property type="entry name" value="ZnuA"/>
    <property type="match status" value="1"/>
</dbReference>
<sequence length="316" mass="33103">MVSAPSAFGRRRLAVAVLAVLSLALPISLAGCSAAGSERSGVVVTTNILGDVTRAIVGEQAEVTVLMKPGADPHSFGISAQEAARVENAALLVHNGLGLEEGVARNVEAARRQGVAALAVGESVDPLPYTEGKTARQPDPHFWTDPVRTLKAVDLIAAQVVRRVPGVDAAKVRANAAAYGRQVRELDAWMRQRFAAIPADLRSLVTNHHVFGYLARRYGFTVIGAVIPSGTTLASPSGSDLRSLADAVRRAGVPAVFADSSQPDRLVQVMARETGLNIKVVPLYSESLTGADGGAPTYLRMMRANAEAIASGLTGR</sequence>
<dbReference type="PANTHER" id="PTHR42953">
    <property type="entry name" value="HIGH-AFFINITY ZINC UPTAKE SYSTEM PROTEIN ZNUA-RELATED"/>
    <property type="match status" value="1"/>
</dbReference>
<dbReference type="RefSeq" id="WP_378291111.1">
    <property type="nucleotide sequence ID" value="NZ_JBHSON010000121.1"/>
</dbReference>
<evidence type="ECO:0000256" key="4">
    <source>
        <dbReference type="ARBA" id="ARBA00022729"/>
    </source>
</evidence>
<evidence type="ECO:0000256" key="1">
    <source>
        <dbReference type="ARBA" id="ARBA00004196"/>
    </source>
</evidence>
<dbReference type="SUPFAM" id="SSF53807">
    <property type="entry name" value="Helical backbone' metal receptor"/>
    <property type="match status" value="1"/>
</dbReference>
<dbReference type="NCBIfam" id="NF040870">
    <property type="entry name" value="AztC"/>
    <property type="match status" value="1"/>
</dbReference>
<dbReference type="Gene3D" id="3.40.50.1980">
    <property type="entry name" value="Nitrogenase molybdenum iron protein domain"/>
    <property type="match status" value="2"/>
</dbReference>
<evidence type="ECO:0000256" key="2">
    <source>
        <dbReference type="ARBA" id="ARBA00022448"/>
    </source>
</evidence>
<dbReference type="Proteomes" id="UP001596074">
    <property type="component" value="Unassembled WGS sequence"/>
</dbReference>
<reference evidence="7" key="1">
    <citation type="journal article" date="2019" name="Int. J. Syst. Evol. Microbiol.">
        <title>The Global Catalogue of Microorganisms (GCM) 10K type strain sequencing project: providing services to taxonomists for standard genome sequencing and annotation.</title>
        <authorList>
            <consortium name="The Broad Institute Genomics Platform"/>
            <consortium name="The Broad Institute Genome Sequencing Center for Infectious Disease"/>
            <person name="Wu L."/>
            <person name="Ma J."/>
        </authorList>
    </citation>
    <scope>NUCLEOTIDE SEQUENCE [LARGE SCALE GENOMIC DNA]</scope>
    <source>
        <strain evidence="7">KCTC 42087</strain>
    </source>
</reference>
<keyword evidence="3" id="KW-0479">Metal-binding</keyword>
<dbReference type="PRINTS" id="PR00690">
    <property type="entry name" value="ADHESNFAMILY"/>
</dbReference>
<protein>
    <submittedName>
        <fullName evidence="6">Zinc ABC transporter substrate-binding protein AztC</fullName>
    </submittedName>
</protein>
<dbReference type="InterPro" id="IPR006128">
    <property type="entry name" value="Lipoprotein_PsaA-like"/>
</dbReference>
<name>A0ABW1AH03_9ACTN</name>
<dbReference type="InterPro" id="IPR006129">
    <property type="entry name" value="AdhesinB"/>
</dbReference>
<organism evidence="6 7">
    <name type="scientific">Actinomadura rugatobispora</name>
    <dbReference type="NCBI Taxonomy" id="1994"/>
    <lineage>
        <taxon>Bacteria</taxon>
        <taxon>Bacillati</taxon>
        <taxon>Actinomycetota</taxon>
        <taxon>Actinomycetes</taxon>
        <taxon>Streptosporangiales</taxon>
        <taxon>Thermomonosporaceae</taxon>
        <taxon>Actinomadura</taxon>
    </lineage>
</organism>
<keyword evidence="7" id="KW-1185">Reference proteome</keyword>
<evidence type="ECO:0000256" key="3">
    <source>
        <dbReference type="ARBA" id="ARBA00022723"/>
    </source>
</evidence>
<dbReference type="InterPro" id="IPR006127">
    <property type="entry name" value="ZnuA-like"/>
</dbReference>
<dbReference type="PANTHER" id="PTHR42953:SF1">
    <property type="entry name" value="METAL-BINDING PROTEIN HI_0362-RELATED"/>
    <property type="match status" value="1"/>
</dbReference>
<dbReference type="EMBL" id="JBHSON010000121">
    <property type="protein sequence ID" value="MFC5753753.1"/>
    <property type="molecule type" value="Genomic_DNA"/>
</dbReference>
<dbReference type="InterPro" id="IPR047701">
    <property type="entry name" value="AztC-like"/>
</dbReference>
<comment type="subcellular location">
    <subcellularLocation>
        <location evidence="1">Cell envelope</location>
    </subcellularLocation>
</comment>
<keyword evidence="2 5" id="KW-0813">Transport</keyword>
<evidence type="ECO:0000313" key="7">
    <source>
        <dbReference type="Proteomes" id="UP001596074"/>
    </source>
</evidence>
<comment type="caution">
    <text evidence="6">The sequence shown here is derived from an EMBL/GenBank/DDBJ whole genome shotgun (WGS) entry which is preliminary data.</text>
</comment>
<accession>A0ABW1AH03</accession>
<proteinExistence type="inferred from homology"/>
<dbReference type="InterPro" id="IPR050492">
    <property type="entry name" value="Bact_metal-bind_prot9"/>
</dbReference>
<evidence type="ECO:0000313" key="6">
    <source>
        <dbReference type="EMBL" id="MFC5753753.1"/>
    </source>
</evidence>
<keyword evidence="4" id="KW-0732">Signal</keyword>
<evidence type="ECO:0000256" key="5">
    <source>
        <dbReference type="RuleBase" id="RU003512"/>
    </source>
</evidence>
<gene>
    <name evidence="6" type="primary">aztC</name>
    <name evidence="6" type="ORF">ACFPZN_49735</name>
</gene>
<comment type="similarity">
    <text evidence="5">Belongs to the bacterial solute-binding protein 9 family.</text>
</comment>
<dbReference type="PRINTS" id="PR00691">
    <property type="entry name" value="ADHESINB"/>
</dbReference>